<dbReference type="GO" id="GO:0005975">
    <property type="term" value="P:carbohydrate metabolic process"/>
    <property type="evidence" value="ECO:0007669"/>
    <property type="project" value="InterPro"/>
</dbReference>
<accession>A0A1H4RJ44</accession>
<dbReference type="Pfam" id="PF01522">
    <property type="entry name" value="Polysacc_deac_1"/>
    <property type="match status" value="1"/>
</dbReference>
<dbReference type="PANTHER" id="PTHR34216">
    <property type="match status" value="1"/>
</dbReference>
<name>A0A1H4RJ44_9BRAD</name>
<dbReference type="AlphaFoldDB" id="A0A1H4RJ44"/>
<evidence type="ECO:0000259" key="7">
    <source>
        <dbReference type="Pfam" id="PF01522"/>
    </source>
</evidence>
<dbReference type="EMBL" id="FNTI01000001">
    <property type="protein sequence ID" value="SEC31774.1"/>
    <property type="molecule type" value="Genomic_DNA"/>
</dbReference>
<evidence type="ECO:0000256" key="5">
    <source>
        <dbReference type="ARBA" id="ARBA00022729"/>
    </source>
</evidence>
<gene>
    <name evidence="8" type="ORF">SAMN05444171_1128</name>
</gene>
<dbReference type="InterPro" id="IPR051398">
    <property type="entry name" value="Polysacch_Deacetylase"/>
</dbReference>
<dbReference type="Proteomes" id="UP000183208">
    <property type="component" value="Unassembled WGS sequence"/>
</dbReference>
<sequence length="316" mass="35118">MRSQLFGLARDKLTTILFHRFFFAEEPDVRSLDRLKRQCEWLRRHFTALSLDAATDALQTGRLPNRPLLITIDDAKVELLRVADIFAEFELPIAIFACVGWCAKESPDQDSLLARLVNELEWYRGPVRTIKTRKGSITVGAGALETAKAVDLILADRDGSELEAVLAGIADSFSHPRISCSWSELAGLKASGVAIGGHSVSHVNLAAASQLRLEFEISETRRLLESKVGRSDSFAYPYGMSNTFSASTTSQLSKQGFRYAFLTHSDFASHRTNPLQIPRIAMPDRPMSKAEFQIRVAGAGVIYRKLKQSKFSLGRQ</sequence>
<evidence type="ECO:0000256" key="6">
    <source>
        <dbReference type="ARBA" id="ARBA00032976"/>
    </source>
</evidence>
<comment type="similarity">
    <text evidence="3">Belongs to the polysaccharide deacetylase family.</text>
</comment>
<dbReference type="InterPro" id="IPR002509">
    <property type="entry name" value="NODB_dom"/>
</dbReference>
<organism evidence="8 9">
    <name type="scientific">Bradyrhizobium lablabi</name>
    <dbReference type="NCBI Taxonomy" id="722472"/>
    <lineage>
        <taxon>Bacteria</taxon>
        <taxon>Pseudomonadati</taxon>
        <taxon>Pseudomonadota</taxon>
        <taxon>Alphaproteobacteria</taxon>
        <taxon>Hyphomicrobiales</taxon>
        <taxon>Nitrobacteraceae</taxon>
        <taxon>Bradyrhizobium</taxon>
    </lineage>
</organism>
<dbReference type="SUPFAM" id="SSF88713">
    <property type="entry name" value="Glycoside hydrolase/deacetylase"/>
    <property type="match status" value="1"/>
</dbReference>
<evidence type="ECO:0000313" key="9">
    <source>
        <dbReference type="Proteomes" id="UP000183208"/>
    </source>
</evidence>
<dbReference type="GO" id="GO:0016810">
    <property type="term" value="F:hydrolase activity, acting on carbon-nitrogen (but not peptide) bonds"/>
    <property type="evidence" value="ECO:0007669"/>
    <property type="project" value="InterPro"/>
</dbReference>
<comment type="subcellular location">
    <subcellularLocation>
        <location evidence="2">Secreted</location>
    </subcellularLocation>
</comment>
<comment type="function">
    <text evidence="1">Is involved in generating a small heat-stable compound (Nod), an acylated oligomer of N-acetylglucosamine, that stimulates mitosis in various plant protoplasts.</text>
</comment>
<evidence type="ECO:0000256" key="3">
    <source>
        <dbReference type="ARBA" id="ARBA00010973"/>
    </source>
</evidence>
<reference evidence="8 9" key="1">
    <citation type="submission" date="2016-10" db="EMBL/GenBank/DDBJ databases">
        <authorList>
            <person name="de Groot N.N."/>
        </authorList>
    </citation>
    <scope>NUCLEOTIDE SEQUENCE [LARGE SCALE GENOMIC DNA]</scope>
    <source>
        <strain evidence="8 9">GAS522</strain>
    </source>
</reference>
<dbReference type="Gene3D" id="3.20.20.370">
    <property type="entry name" value="Glycoside hydrolase/deacetylase"/>
    <property type="match status" value="1"/>
</dbReference>
<dbReference type="GO" id="GO:0005576">
    <property type="term" value="C:extracellular region"/>
    <property type="evidence" value="ECO:0007669"/>
    <property type="project" value="UniProtKB-SubCell"/>
</dbReference>
<dbReference type="PANTHER" id="PTHR34216:SF3">
    <property type="entry name" value="POLY-BETA-1,6-N-ACETYL-D-GLUCOSAMINE N-DEACETYLASE"/>
    <property type="match status" value="1"/>
</dbReference>
<dbReference type="InterPro" id="IPR011330">
    <property type="entry name" value="Glyco_hydro/deAcase_b/a-brl"/>
</dbReference>
<dbReference type="CDD" id="cd10918">
    <property type="entry name" value="CE4_NodB_like_5s_6s"/>
    <property type="match status" value="1"/>
</dbReference>
<evidence type="ECO:0000256" key="1">
    <source>
        <dbReference type="ARBA" id="ARBA00003236"/>
    </source>
</evidence>
<keyword evidence="5" id="KW-0732">Signal</keyword>
<evidence type="ECO:0000313" key="8">
    <source>
        <dbReference type="EMBL" id="SEC31774.1"/>
    </source>
</evidence>
<protein>
    <recommendedName>
        <fullName evidence="4">Chitooligosaccharide deacetylase</fullName>
    </recommendedName>
    <alternativeName>
        <fullName evidence="6">Nodulation protein B</fullName>
    </alternativeName>
</protein>
<proteinExistence type="inferred from homology"/>
<dbReference type="OrthoDB" id="9782872at2"/>
<feature type="domain" description="NodB homology" evidence="7">
    <location>
        <begin position="173"/>
        <end position="259"/>
    </location>
</feature>
<evidence type="ECO:0000256" key="4">
    <source>
        <dbReference type="ARBA" id="ARBA00020071"/>
    </source>
</evidence>
<evidence type="ECO:0000256" key="2">
    <source>
        <dbReference type="ARBA" id="ARBA00004613"/>
    </source>
</evidence>